<sequence>MFGMGMPEVLLILAIGLIVIGPKKLPELAKSLGRAMNEFKRATNEFKDTLELDPDVKKTFEDIDAELKKPIEIKPEKTGNKPVKNKIDIKQKQENTDNTSDDLDNDLPDTNIPAELLSEDDMDIVSNHIKEEKQGVKAK</sequence>
<gene>
    <name evidence="11" type="primary">tatA2</name>
    <name evidence="9" type="synonym">tatA</name>
    <name evidence="11" type="ORF">dnl_30330</name>
</gene>
<reference evidence="11" key="1">
    <citation type="journal article" date="2021" name="Microb. Physiol.">
        <title>Proteogenomic Insights into the Physiology of Marine, Sulfate-Reducing, Filamentous Desulfonema limicola and Desulfonema magnum.</title>
        <authorList>
            <person name="Schnaars V."/>
            <person name="Wohlbrand L."/>
            <person name="Scheve S."/>
            <person name="Hinrichs C."/>
            <person name="Reinhardt R."/>
            <person name="Rabus R."/>
        </authorList>
    </citation>
    <scope>NUCLEOTIDE SEQUENCE</scope>
    <source>
        <strain evidence="11">5ac10</strain>
    </source>
</reference>
<evidence type="ECO:0000256" key="1">
    <source>
        <dbReference type="ARBA" id="ARBA00004167"/>
    </source>
</evidence>
<dbReference type="InterPro" id="IPR006312">
    <property type="entry name" value="TatA/E"/>
</dbReference>
<comment type="function">
    <text evidence="8">Part of the twin-arginine translocation (Tat) system that transports large folded proteins containing a characteristic twin-arginine motif in their signal peptide across the thylakoid membrane. Involved in delta pH-dependent protein transport required for chloroplast development, especially thylakoid membrane formation. TATC and TATB mediate precursor recognition, whereas TATA facilitates translocation.</text>
</comment>
<evidence type="ECO:0000313" key="11">
    <source>
        <dbReference type="EMBL" id="QTA80720.1"/>
    </source>
</evidence>
<dbReference type="GO" id="GO:0008320">
    <property type="term" value="F:protein transmembrane transporter activity"/>
    <property type="evidence" value="ECO:0007669"/>
    <property type="project" value="UniProtKB-UniRule"/>
</dbReference>
<name>A0A975B8V5_9BACT</name>
<feature type="compositionally biased region" description="Basic and acidic residues" evidence="10">
    <location>
        <begin position="70"/>
        <end position="95"/>
    </location>
</feature>
<evidence type="ECO:0000256" key="8">
    <source>
        <dbReference type="ARBA" id="ARBA00025340"/>
    </source>
</evidence>
<protein>
    <recommendedName>
        <fullName evidence="9">Sec-independent protein translocase protein TatA</fullName>
    </recommendedName>
</protein>
<dbReference type="RefSeq" id="WP_207692332.1">
    <property type="nucleotide sequence ID" value="NZ_CP061799.1"/>
</dbReference>
<accession>A0A975B8V5</accession>
<evidence type="ECO:0000256" key="5">
    <source>
        <dbReference type="ARBA" id="ARBA00022989"/>
    </source>
</evidence>
<keyword evidence="7 9" id="KW-0472">Membrane</keyword>
<evidence type="ECO:0000313" key="12">
    <source>
        <dbReference type="Proteomes" id="UP000663720"/>
    </source>
</evidence>
<dbReference type="PRINTS" id="PR01506">
    <property type="entry name" value="TATBPROTEIN"/>
</dbReference>
<dbReference type="HAMAP" id="MF_00236">
    <property type="entry name" value="TatA_E"/>
    <property type="match status" value="1"/>
</dbReference>
<comment type="subunit">
    <text evidence="9">Forms a complex with TatC.</text>
</comment>
<feature type="region of interest" description="Disordered" evidence="10">
    <location>
        <begin position="70"/>
        <end position="123"/>
    </location>
</feature>
<keyword evidence="4 9" id="KW-0653">Protein transport</keyword>
<comment type="function">
    <text evidence="9">Part of the twin-arginine translocation (Tat) system that transports large folded proteins containing a characteristic twin-arginine motif in their signal peptide across membranes. TatA could form the protein-conducting channel of the Tat system.</text>
</comment>
<dbReference type="PANTHER" id="PTHR33162:SF1">
    <property type="entry name" value="SEC-INDEPENDENT PROTEIN TRANSLOCASE PROTEIN TATA, CHLOROPLASTIC"/>
    <property type="match status" value="1"/>
</dbReference>
<dbReference type="Gene3D" id="1.20.5.3310">
    <property type="match status" value="1"/>
</dbReference>
<evidence type="ECO:0000256" key="9">
    <source>
        <dbReference type="HAMAP-Rule" id="MF_00236"/>
    </source>
</evidence>
<keyword evidence="5 9" id="KW-1133">Transmembrane helix</keyword>
<dbReference type="GO" id="GO:0033281">
    <property type="term" value="C:TAT protein transport complex"/>
    <property type="evidence" value="ECO:0007669"/>
    <property type="project" value="UniProtKB-UniRule"/>
</dbReference>
<dbReference type="PANTHER" id="PTHR33162">
    <property type="entry name" value="SEC-INDEPENDENT PROTEIN TRANSLOCASE PROTEIN TATA, CHLOROPLASTIC"/>
    <property type="match status" value="1"/>
</dbReference>
<dbReference type="EMBL" id="CP061799">
    <property type="protein sequence ID" value="QTA80720.1"/>
    <property type="molecule type" value="Genomic_DNA"/>
</dbReference>
<dbReference type="Pfam" id="PF02416">
    <property type="entry name" value="TatA_B_E"/>
    <property type="match status" value="1"/>
</dbReference>
<evidence type="ECO:0000256" key="7">
    <source>
        <dbReference type="ARBA" id="ARBA00023136"/>
    </source>
</evidence>
<dbReference type="NCBIfam" id="TIGR01411">
    <property type="entry name" value="tatAE"/>
    <property type="match status" value="1"/>
</dbReference>
<keyword evidence="2 9" id="KW-0813">Transport</keyword>
<keyword evidence="3 9" id="KW-0812">Transmembrane</keyword>
<evidence type="ECO:0000256" key="6">
    <source>
        <dbReference type="ARBA" id="ARBA00023010"/>
    </source>
</evidence>
<comment type="subcellular location">
    <subcellularLocation>
        <location evidence="9">Cell membrane</location>
        <topology evidence="9">Single-pass membrane protein</topology>
    </subcellularLocation>
    <subcellularLocation>
        <location evidence="1">Membrane</location>
        <topology evidence="1">Single-pass membrane protein</topology>
    </subcellularLocation>
</comment>
<evidence type="ECO:0000256" key="4">
    <source>
        <dbReference type="ARBA" id="ARBA00022927"/>
    </source>
</evidence>
<dbReference type="GO" id="GO:0006886">
    <property type="term" value="P:intracellular protein transport"/>
    <property type="evidence" value="ECO:0007669"/>
    <property type="project" value="UniProtKB-ARBA"/>
</dbReference>
<dbReference type="Proteomes" id="UP000663720">
    <property type="component" value="Chromosome"/>
</dbReference>
<organism evidence="11 12">
    <name type="scientific">Desulfonema limicola</name>
    <dbReference type="NCBI Taxonomy" id="45656"/>
    <lineage>
        <taxon>Bacteria</taxon>
        <taxon>Pseudomonadati</taxon>
        <taxon>Thermodesulfobacteriota</taxon>
        <taxon>Desulfobacteria</taxon>
        <taxon>Desulfobacterales</taxon>
        <taxon>Desulfococcaceae</taxon>
        <taxon>Desulfonema</taxon>
    </lineage>
</organism>
<comment type="similarity">
    <text evidence="9">Belongs to the TatA/E family.</text>
</comment>
<dbReference type="GO" id="GO:0043953">
    <property type="term" value="P:protein transport by the Tat complex"/>
    <property type="evidence" value="ECO:0007669"/>
    <property type="project" value="UniProtKB-UniRule"/>
</dbReference>
<evidence type="ECO:0000256" key="3">
    <source>
        <dbReference type="ARBA" id="ARBA00022692"/>
    </source>
</evidence>
<evidence type="ECO:0000256" key="2">
    <source>
        <dbReference type="ARBA" id="ARBA00022448"/>
    </source>
</evidence>
<dbReference type="InterPro" id="IPR003369">
    <property type="entry name" value="TatA/B/E"/>
</dbReference>
<dbReference type="KEGG" id="dli:dnl_30330"/>
<keyword evidence="12" id="KW-1185">Reference proteome</keyword>
<proteinExistence type="inferred from homology"/>
<evidence type="ECO:0000256" key="10">
    <source>
        <dbReference type="SAM" id="MobiDB-lite"/>
    </source>
</evidence>
<dbReference type="AlphaFoldDB" id="A0A975B8V5"/>
<keyword evidence="6 9" id="KW-0811">Translocation</keyword>
<keyword evidence="9" id="KW-1003">Cell membrane</keyword>